<gene>
    <name evidence="1" type="ORF">EAH73_21505</name>
</gene>
<name>A0A502GCM1_9BACT</name>
<organism evidence="1 2">
    <name type="scientific">Hymenobacter nivis</name>
    <dbReference type="NCBI Taxonomy" id="1850093"/>
    <lineage>
        <taxon>Bacteria</taxon>
        <taxon>Pseudomonadati</taxon>
        <taxon>Bacteroidota</taxon>
        <taxon>Cytophagia</taxon>
        <taxon>Cytophagales</taxon>
        <taxon>Hymenobacteraceae</taxon>
        <taxon>Hymenobacter</taxon>
    </lineage>
</organism>
<reference evidence="1 2" key="1">
    <citation type="journal article" date="2019" name="Environ. Microbiol.">
        <title>Species interactions and distinct microbial communities in high Arctic permafrost affected cryosols are associated with the CH4 and CO2 gas fluxes.</title>
        <authorList>
            <person name="Altshuler I."/>
            <person name="Hamel J."/>
            <person name="Turney S."/>
            <person name="Magnuson E."/>
            <person name="Levesque R."/>
            <person name="Greer C."/>
            <person name="Whyte L.G."/>
        </authorList>
    </citation>
    <scope>NUCLEOTIDE SEQUENCE [LARGE SCALE GENOMIC DNA]</scope>
    <source>
        <strain evidence="1 2">S9.2P</strain>
    </source>
</reference>
<proteinExistence type="predicted"/>
<evidence type="ECO:0000313" key="1">
    <source>
        <dbReference type="EMBL" id="TPG59491.1"/>
    </source>
</evidence>
<dbReference type="EMBL" id="RCYZ01000013">
    <property type="protein sequence ID" value="TPG59491.1"/>
    <property type="molecule type" value="Genomic_DNA"/>
</dbReference>
<keyword evidence="2" id="KW-1185">Reference proteome</keyword>
<protein>
    <submittedName>
        <fullName evidence="1">Uncharacterized protein</fullName>
    </submittedName>
</protein>
<dbReference type="Proteomes" id="UP000317646">
    <property type="component" value="Unassembled WGS sequence"/>
</dbReference>
<sequence>MTLYEFNQLTFEQQLAAVFAAGTYLARRWEEEDGVNLYHMPSGFFVELYYDTHANELVRLRSFRSAAPLADYAASVRLPAEL</sequence>
<dbReference type="RefSeq" id="WP_140469507.1">
    <property type="nucleotide sequence ID" value="NZ_RCYZ01000013.1"/>
</dbReference>
<comment type="caution">
    <text evidence="1">The sequence shown here is derived from an EMBL/GenBank/DDBJ whole genome shotgun (WGS) entry which is preliminary data.</text>
</comment>
<dbReference type="AlphaFoldDB" id="A0A502GCM1"/>
<dbReference type="OrthoDB" id="886795at2"/>
<accession>A0A502GCM1</accession>
<evidence type="ECO:0000313" key="2">
    <source>
        <dbReference type="Proteomes" id="UP000317646"/>
    </source>
</evidence>